<keyword evidence="1" id="KW-1185">Reference proteome</keyword>
<accession>A0A0K0EZQ5</accession>
<protein>
    <submittedName>
        <fullName evidence="2">Reverse transcriptase domain-containing protein</fullName>
    </submittedName>
</protein>
<dbReference type="STRING" id="75913.A0A0K0EZQ5"/>
<evidence type="ECO:0000313" key="2">
    <source>
        <dbReference type="WBParaSite" id="SVE_0201500.1"/>
    </source>
</evidence>
<sequence length="153" mass="18540">MKKNGQTIFDSELKNNRAMKLLCIEKREFNYYHLFLLKPDGSMATTIDEENEKIKRHYKDLYTGLPISDDWEKSFIEKASLILLKKPENAKLTTNTRPIAILQSNYKLFSLMLFDRIRNRIECNLDREQTGFRRRKKYYHLYFYLENDYAENY</sequence>
<dbReference type="AlphaFoldDB" id="A0A0K0EZQ5"/>
<reference evidence="1" key="1">
    <citation type="submission" date="2014-07" db="EMBL/GenBank/DDBJ databases">
        <authorList>
            <person name="Martin A.A"/>
            <person name="De Silva N."/>
        </authorList>
    </citation>
    <scope>NUCLEOTIDE SEQUENCE</scope>
</reference>
<proteinExistence type="predicted"/>
<name>A0A0K0EZQ5_STRVS</name>
<reference evidence="2" key="2">
    <citation type="submission" date="2015-08" db="UniProtKB">
        <authorList>
            <consortium name="WormBaseParasite"/>
        </authorList>
    </citation>
    <scope>IDENTIFICATION</scope>
</reference>
<dbReference type="Proteomes" id="UP000035680">
    <property type="component" value="Unassembled WGS sequence"/>
</dbReference>
<evidence type="ECO:0000313" key="1">
    <source>
        <dbReference type="Proteomes" id="UP000035680"/>
    </source>
</evidence>
<dbReference type="WBParaSite" id="SVE_0201500.1">
    <property type="protein sequence ID" value="SVE_0201500.1"/>
    <property type="gene ID" value="SVE_0201500"/>
</dbReference>
<organism evidence="1 2">
    <name type="scientific">Strongyloides venezuelensis</name>
    <name type="common">Threadworm</name>
    <dbReference type="NCBI Taxonomy" id="75913"/>
    <lineage>
        <taxon>Eukaryota</taxon>
        <taxon>Metazoa</taxon>
        <taxon>Ecdysozoa</taxon>
        <taxon>Nematoda</taxon>
        <taxon>Chromadorea</taxon>
        <taxon>Rhabditida</taxon>
        <taxon>Tylenchina</taxon>
        <taxon>Panagrolaimomorpha</taxon>
        <taxon>Strongyloidoidea</taxon>
        <taxon>Strongyloididae</taxon>
        <taxon>Strongyloides</taxon>
    </lineage>
</organism>